<dbReference type="RefSeq" id="WP_160826641.1">
    <property type="nucleotide sequence ID" value="NZ_JBHSXE010000001.1"/>
</dbReference>
<name>A0ABW2CLP6_9ACTN</name>
<gene>
    <name evidence="2" type="ORF">ACFQKB_22330</name>
</gene>
<comment type="caution">
    <text evidence="2">The sequence shown here is derived from an EMBL/GenBank/DDBJ whole genome shotgun (WGS) entry which is preliminary data.</text>
</comment>
<dbReference type="EMBL" id="JBHSXS010000013">
    <property type="protein sequence ID" value="MFC6882509.1"/>
    <property type="molecule type" value="Genomic_DNA"/>
</dbReference>
<reference evidence="3" key="1">
    <citation type="journal article" date="2019" name="Int. J. Syst. Evol. Microbiol.">
        <title>The Global Catalogue of Microorganisms (GCM) 10K type strain sequencing project: providing services to taxonomists for standard genome sequencing and annotation.</title>
        <authorList>
            <consortium name="The Broad Institute Genomics Platform"/>
            <consortium name="The Broad Institute Genome Sequencing Center for Infectious Disease"/>
            <person name="Wu L."/>
            <person name="Ma J."/>
        </authorList>
    </citation>
    <scope>NUCLEOTIDE SEQUENCE [LARGE SCALE GENOMIC DNA]</scope>
    <source>
        <strain evidence="3">JCM 3369</strain>
    </source>
</reference>
<evidence type="ECO:0000313" key="2">
    <source>
        <dbReference type="EMBL" id="MFC6882509.1"/>
    </source>
</evidence>
<dbReference type="Proteomes" id="UP001596380">
    <property type="component" value="Unassembled WGS sequence"/>
</dbReference>
<evidence type="ECO:0000256" key="1">
    <source>
        <dbReference type="SAM" id="MobiDB-lite"/>
    </source>
</evidence>
<keyword evidence="3" id="KW-1185">Reference proteome</keyword>
<feature type="region of interest" description="Disordered" evidence="1">
    <location>
        <begin position="153"/>
        <end position="188"/>
    </location>
</feature>
<accession>A0ABW2CLP6</accession>
<protein>
    <recommendedName>
        <fullName evidence="4">Transposase</fullName>
    </recommendedName>
</protein>
<proteinExistence type="predicted"/>
<organism evidence="2 3">
    <name type="scientific">Actinomadura yumaensis</name>
    <dbReference type="NCBI Taxonomy" id="111807"/>
    <lineage>
        <taxon>Bacteria</taxon>
        <taxon>Bacillati</taxon>
        <taxon>Actinomycetota</taxon>
        <taxon>Actinomycetes</taxon>
        <taxon>Streptosporangiales</taxon>
        <taxon>Thermomonosporaceae</taxon>
        <taxon>Actinomadura</taxon>
    </lineage>
</organism>
<evidence type="ECO:0000313" key="3">
    <source>
        <dbReference type="Proteomes" id="UP001596380"/>
    </source>
</evidence>
<feature type="region of interest" description="Disordered" evidence="1">
    <location>
        <begin position="15"/>
        <end position="35"/>
    </location>
</feature>
<evidence type="ECO:0008006" key="4">
    <source>
        <dbReference type="Google" id="ProtNLM"/>
    </source>
</evidence>
<sequence length="188" mass="20907">MLEALLDIELPRRNAGDTRQARRRPRQVPGRRSTEFGIRFGERQRRVRVSDQTSVLGVINAWEKHTSGNGDGSKAIPVVTTGVDDHQLGADLRAHALGRRALSVDRAEIAKQRFGAADLDPRIRQEPWLIDVLLDAESSDCSAFAGSRRDLQSAPAAGRPCARSPSHVRLPPRKTRRLPLQGHSNRYL</sequence>